<reference key="2">
    <citation type="submission" date="2011-05" db="EMBL/GenBank/DDBJ databases">
        <title>The Genome Sequence of Magnaporthe oryzae 70-15.</title>
        <authorList>
            <consortium name="The Broad Institute Genome Sequencing Platform"/>
            <person name="Ma L.-J."/>
            <person name="Dead R."/>
            <person name="Young S.K."/>
            <person name="Zeng Q."/>
            <person name="Gargeya S."/>
            <person name="Fitzgerald M."/>
            <person name="Haas B."/>
            <person name="Abouelleil A."/>
            <person name="Alvarado L."/>
            <person name="Arachchi H.M."/>
            <person name="Berlin A."/>
            <person name="Brown A."/>
            <person name="Chapman S.B."/>
            <person name="Chen Z."/>
            <person name="Dunbar C."/>
            <person name="Freedman E."/>
            <person name="Gearin G."/>
            <person name="Gellesch M."/>
            <person name="Goldberg J."/>
            <person name="Griggs A."/>
            <person name="Gujja S."/>
            <person name="Heiman D."/>
            <person name="Howarth C."/>
            <person name="Larson L."/>
            <person name="Lui A."/>
            <person name="MacDonald P.J.P."/>
            <person name="Mehta T."/>
            <person name="Montmayeur A."/>
            <person name="Murphy C."/>
            <person name="Neiman D."/>
            <person name="Pearson M."/>
            <person name="Priest M."/>
            <person name="Roberts A."/>
            <person name="Saif S."/>
            <person name="Shea T."/>
            <person name="Shenoy N."/>
            <person name="Sisk P."/>
            <person name="Stolte C."/>
            <person name="Sykes S."/>
            <person name="Yandava C."/>
            <person name="Wortman J."/>
            <person name="Nusbaum C."/>
            <person name="Birren B."/>
        </authorList>
    </citation>
    <scope>NUCLEOTIDE SEQUENCE</scope>
    <source>
        <strain>70-15</strain>
    </source>
</reference>
<dbReference type="VEuPathDB" id="FungiDB:MGG_15662"/>
<feature type="non-terminal residue" evidence="2">
    <location>
        <position position="72"/>
    </location>
</feature>
<feature type="non-terminal residue" evidence="2">
    <location>
        <position position="1"/>
    </location>
</feature>
<feature type="region of interest" description="Disordered" evidence="1">
    <location>
        <begin position="39"/>
        <end position="72"/>
    </location>
</feature>
<feature type="compositionally biased region" description="Basic and acidic residues" evidence="1">
    <location>
        <begin position="39"/>
        <end position="54"/>
    </location>
</feature>
<proteinExistence type="predicted"/>
<reference evidence="2 3" key="1">
    <citation type="journal article" date="2005" name="Nature">
        <title>The genome sequence of the rice blast fungus Magnaporthe grisea.</title>
        <authorList>
            <person name="Dean R.A."/>
            <person name="Talbot N.J."/>
            <person name="Ebbole D.J."/>
            <person name="Farman M.L."/>
            <person name="Mitchell T.K."/>
            <person name="Orbach M.J."/>
            <person name="Thon M."/>
            <person name="Kulkarni R."/>
            <person name="Xu J.R."/>
            <person name="Pan H."/>
            <person name="Read N.D."/>
            <person name="Lee Y.H."/>
            <person name="Carbone I."/>
            <person name="Brown D."/>
            <person name="Oh Y.Y."/>
            <person name="Donofrio N."/>
            <person name="Jeong J.S."/>
            <person name="Soanes D.M."/>
            <person name="Djonovic S."/>
            <person name="Kolomiets E."/>
            <person name="Rehmeyer C."/>
            <person name="Li W."/>
            <person name="Harding M."/>
            <person name="Kim S."/>
            <person name="Lebrun M.H."/>
            <person name="Bohnert H."/>
            <person name="Coughlan S."/>
            <person name="Butler J."/>
            <person name="Calvo S."/>
            <person name="Ma L.J."/>
            <person name="Nicol R."/>
            <person name="Purcell S."/>
            <person name="Nusbaum C."/>
            <person name="Galagan J.E."/>
            <person name="Birren B.W."/>
        </authorList>
    </citation>
    <scope>NUCLEOTIDE SEQUENCE [LARGE SCALE GENOMIC DNA]</scope>
    <source>
        <strain evidence="3">70-15 / ATCC MYA-4617 / FGSC 8958</strain>
    </source>
</reference>
<dbReference type="InParanoid" id="G4MY68"/>
<dbReference type="KEGG" id="mgr:MGG_15662"/>
<dbReference type="EMBL" id="CM001232">
    <property type="protein sequence ID" value="EHA54399.1"/>
    <property type="molecule type" value="Genomic_DNA"/>
</dbReference>
<name>G4MY68_PYRO7</name>
<dbReference type="GeneID" id="12984614"/>
<dbReference type="RefSeq" id="XP_003714206.1">
    <property type="nucleotide sequence ID" value="XM_003714158.1"/>
</dbReference>
<keyword evidence="3" id="KW-1185">Reference proteome</keyword>
<protein>
    <submittedName>
        <fullName evidence="2">Uncharacterized protein</fullName>
    </submittedName>
</protein>
<gene>
    <name evidence="2" type="ORF">MGG_15662</name>
</gene>
<accession>G4MY68</accession>
<organism evidence="2 3">
    <name type="scientific">Pyricularia oryzae (strain 70-15 / ATCC MYA-4617 / FGSC 8958)</name>
    <name type="common">Rice blast fungus</name>
    <name type="synonym">Magnaporthe oryzae</name>
    <dbReference type="NCBI Taxonomy" id="242507"/>
    <lineage>
        <taxon>Eukaryota</taxon>
        <taxon>Fungi</taxon>
        <taxon>Dikarya</taxon>
        <taxon>Ascomycota</taxon>
        <taxon>Pezizomycotina</taxon>
        <taxon>Sordariomycetes</taxon>
        <taxon>Sordariomycetidae</taxon>
        <taxon>Magnaporthales</taxon>
        <taxon>Pyriculariaceae</taxon>
        <taxon>Pyricularia</taxon>
    </lineage>
</organism>
<sequence>TKVSACNVALLVVADRRAKYRVMGGVIWTCFRANGAEKEHRCQGEHRQRDELSETRPAGSSRPGRSYMMNEK</sequence>
<dbReference type="Proteomes" id="UP000009058">
    <property type="component" value="Chromosome 2"/>
</dbReference>
<evidence type="ECO:0000313" key="3">
    <source>
        <dbReference type="Proteomes" id="UP000009058"/>
    </source>
</evidence>
<dbReference type="AlphaFoldDB" id="G4MY68"/>
<evidence type="ECO:0000313" key="2">
    <source>
        <dbReference type="EMBL" id="EHA54399.1"/>
    </source>
</evidence>
<evidence type="ECO:0000256" key="1">
    <source>
        <dbReference type="SAM" id="MobiDB-lite"/>
    </source>
</evidence>